<sequence>MTRRLTYAMVGGGQGAFIGAVHRHAAALDGRIELVGGAFSSTAERARASGRALGLPDAASHARWQDLLEAQLRLPAGERIDFVTVVTPNHLHFEVAHAFADAGIGVVCDKPLVHSSAQAEQLQSVVDQRGGLFAVTYNYSGYPMVRQAREMVCAGAIGTVRKVVVEYHQGWLATQIEGANKQAGWRVDPARSGLTGAIGDIGSHAENLVHTVTGLEIDSLCADLATVVDNRALDDDGSVLLRFTGGARGVLLASQIATGYENDLKLRVFGSEGSLAWRQESPNELHHLPLQGPRTVLTRHSPWLHPRALAASRLPPGHPEGFIEAFANIYQGVADDLLAREAGQPLADDQRSYPTLADGARGVAFIEKTVASSRSAAKWTAFR</sequence>
<evidence type="ECO:0000259" key="1">
    <source>
        <dbReference type="Pfam" id="PF01408"/>
    </source>
</evidence>
<dbReference type="SUPFAM" id="SSF51735">
    <property type="entry name" value="NAD(P)-binding Rossmann-fold domains"/>
    <property type="match status" value="1"/>
</dbReference>
<comment type="caution">
    <text evidence="3">The sequence shown here is derived from an EMBL/GenBank/DDBJ whole genome shotgun (WGS) entry which is preliminary data.</text>
</comment>
<dbReference type="GO" id="GO:0000166">
    <property type="term" value="F:nucleotide binding"/>
    <property type="evidence" value="ECO:0007669"/>
    <property type="project" value="InterPro"/>
</dbReference>
<reference evidence="4" key="1">
    <citation type="journal article" date="2020" name="MBio">
        <title>Horizontal gene transfer to a defensive symbiont with a reduced genome amongst a multipartite beetle microbiome.</title>
        <authorList>
            <person name="Waterworth S.C."/>
            <person name="Florez L.V."/>
            <person name="Rees E.R."/>
            <person name="Hertweck C."/>
            <person name="Kaltenpoth M."/>
            <person name="Kwan J.C."/>
        </authorList>
    </citation>
    <scope>NUCLEOTIDE SEQUENCE [LARGE SCALE GENOMIC DNA]</scope>
</reference>
<gene>
    <name evidence="3" type="primary">iolU</name>
    <name evidence="3" type="ORF">GAK30_02084</name>
</gene>
<dbReference type="InterPro" id="IPR055170">
    <property type="entry name" value="GFO_IDH_MocA-like_dom"/>
</dbReference>
<dbReference type="AlphaFoldDB" id="A0A7V8JQB8"/>
<dbReference type="Gene3D" id="3.40.50.720">
    <property type="entry name" value="NAD(P)-binding Rossmann-like Domain"/>
    <property type="match status" value="1"/>
</dbReference>
<dbReference type="InterPro" id="IPR036291">
    <property type="entry name" value="NAD(P)-bd_dom_sf"/>
</dbReference>
<evidence type="ECO:0000259" key="2">
    <source>
        <dbReference type="Pfam" id="PF22725"/>
    </source>
</evidence>
<dbReference type="Proteomes" id="UP000461670">
    <property type="component" value="Unassembled WGS sequence"/>
</dbReference>
<dbReference type="PANTHER" id="PTHR43708">
    <property type="entry name" value="CONSERVED EXPRESSED OXIDOREDUCTASE (EUROFUNG)"/>
    <property type="match status" value="1"/>
</dbReference>
<accession>A0A7V8JQB8</accession>
<protein>
    <submittedName>
        <fullName evidence="3">Scyllo-inositol 2-dehydrogenase (NADP(+)) IolU</fullName>
    </submittedName>
</protein>
<proteinExistence type="predicted"/>
<dbReference type="Pfam" id="PF01408">
    <property type="entry name" value="GFO_IDH_MocA"/>
    <property type="match status" value="1"/>
</dbReference>
<feature type="domain" description="GFO/IDH/MocA-like oxidoreductase" evidence="2">
    <location>
        <begin position="145"/>
        <end position="275"/>
    </location>
</feature>
<name>A0A7V8JQB8_9BURK</name>
<feature type="domain" description="Gfo/Idh/MocA-like oxidoreductase N-terminal" evidence="1">
    <location>
        <begin position="6"/>
        <end position="137"/>
    </location>
</feature>
<evidence type="ECO:0000313" key="4">
    <source>
        <dbReference type="Proteomes" id="UP000461670"/>
    </source>
</evidence>
<dbReference type="SUPFAM" id="SSF55347">
    <property type="entry name" value="Glyceraldehyde-3-phosphate dehydrogenase-like, C-terminal domain"/>
    <property type="match status" value="1"/>
</dbReference>
<organism evidence="3 4">
    <name type="scientific">Paracidovorax wautersii</name>
    <dbReference type="NCBI Taxonomy" id="1177982"/>
    <lineage>
        <taxon>Bacteria</taxon>
        <taxon>Pseudomonadati</taxon>
        <taxon>Pseudomonadota</taxon>
        <taxon>Betaproteobacteria</taxon>
        <taxon>Burkholderiales</taxon>
        <taxon>Comamonadaceae</taxon>
        <taxon>Paracidovorax</taxon>
    </lineage>
</organism>
<dbReference type="InterPro" id="IPR051317">
    <property type="entry name" value="Gfo/Idh/MocA_oxidoreduct"/>
</dbReference>
<evidence type="ECO:0000313" key="3">
    <source>
        <dbReference type="EMBL" id="KAF1021060.1"/>
    </source>
</evidence>
<dbReference type="Pfam" id="PF22725">
    <property type="entry name" value="GFO_IDH_MocA_C3"/>
    <property type="match status" value="1"/>
</dbReference>
<dbReference type="InterPro" id="IPR000683">
    <property type="entry name" value="Gfo/Idh/MocA-like_OxRdtase_N"/>
</dbReference>
<dbReference type="PANTHER" id="PTHR43708:SF3">
    <property type="entry name" value="OXIDOREDUCTASE"/>
    <property type="match status" value="1"/>
</dbReference>
<dbReference type="EMBL" id="WNDQ01000026">
    <property type="protein sequence ID" value="KAF1021060.1"/>
    <property type="molecule type" value="Genomic_DNA"/>
</dbReference>
<dbReference type="Gene3D" id="3.30.360.10">
    <property type="entry name" value="Dihydrodipicolinate Reductase, domain 2"/>
    <property type="match status" value="1"/>
</dbReference>